<dbReference type="STRING" id="264201.pc0537"/>
<keyword evidence="1" id="KW-0812">Transmembrane</keyword>
<evidence type="ECO:0000313" key="3">
    <source>
        <dbReference type="Proteomes" id="UP000000529"/>
    </source>
</evidence>
<reference evidence="2 3" key="1">
    <citation type="journal article" date="2004" name="Science">
        <title>Illuminating the evolutionary history of chlamydiae.</title>
        <authorList>
            <person name="Horn M."/>
            <person name="Collingro A."/>
            <person name="Schmitz-Esser S."/>
            <person name="Beier C.L."/>
            <person name="Purkhold U."/>
            <person name="Fartmann B."/>
            <person name="Brandt P."/>
            <person name="Nyakatura G.J."/>
            <person name="Droege M."/>
            <person name="Frishman D."/>
            <person name="Rattei T."/>
            <person name="Mewes H."/>
            <person name="Wagner M."/>
        </authorList>
    </citation>
    <scope>NUCLEOTIDE SEQUENCE [LARGE SCALE GENOMIC DNA]</scope>
    <source>
        <strain evidence="2 3">UWE25</strain>
    </source>
</reference>
<accession>Q6MDT8</accession>
<evidence type="ECO:0000256" key="1">
    <source>
        <dbReference type="SAM" id="Phobius"/>
    </source>
</evidence>
<dbReference type="OrthoDB" id="19694at2"/>
<dbReference type="EMBL" id="BX908798">
    <property type="protein sequence ID" value="CAF23261.1"/>
    <property type="molecule type" value="Genomic_DNA"/>
</dbReference>
<feature type="transmembrane region" description="Helical" evidence="1">
    <location>
        <begin position="47"/>
        <end position="69"/>
    </location>
</feature>
<protein>
    <submittedName>
        <fullName evidence="2">Uncharacterized protein</fullName>
    </submittedName>
</protein>
<keyword evidence="1" id="KW-0472">Membrane</keyword>
<evidence type="ECO:0000313" key="2">
    <source>
        <dbReference type="EMBL" id="CAF23261.1"/>
    </source>
</evidence>
<dbReference type="AlphaFoldDB" id="Q6MDT8"/>
<organism evidence="2 3">
    <name type="scientific">Protochlamydia amoebophila (strain UWE25)</name>
    <dbReference type="NCBI Taxonomy" id="264201"/>
    <lineage>
        <taxon>Bacteria</taxon>
        <taxon>Pseudomonadati</taxon>
        <taxon>Chlamydiota</taxon>
        <taxon>Chlamydiia</taxon>
        <taxon>Parachlamydiales</taxon>
        <taxon>Parachlamydiaceae</taxon>
        <taxon>Candidatus Protochlamydia</taxon>
    </lineage>
</organism>
<name>Q6MDT8_PARUW</name>
<dbReference type="HOGENOM" id="CLU_635924_0_0_0"/>
<dbReference type="KEGG" id="pcu:PC_RS02575"/>
<sequence>MHLIYNRSPVASFVLKGISYQQKSFKNNPQGNCFYKIGLHGLRTTFALAKLVAVVALPLFLILDGIFIISRRLGVHAIHLHFSDCHYLFESDIFDTYFSQLKQFVKEQIDCIPDIQNYAELEPHTVSSFAKKTLKLVNLILNAPPLKTENDKRQFHQTMLMHLRDLMKERKILTSQEILNDPSFQWIDQLCEWLYTGPKLLPEMICFVEQELDNFSNAKLLSAKTAELPNVIDLFHKDLSNHPRYTGVEESLRLYDPHYLGDIPSVLYHYSIEKNGIPKKIKMIRTPTVTKDCKRDLSGVLVKAKVVKEFIGFLESYQRQEKKHIYFNLMQRKGSEGIRSQAIEELEQKYPNHLYVITLSKDSDFYWQSKKFRLISNATQFKEQFMIEMFEGKNYFWSWALKLDWKHDCRQILDHVHQLYFSNQVELSHQERLDFIELAYMEIIEAICLRFYPDSVNEACKSCVDRGAAALALQYLKKTVLKKQAISESQRKKIMSIVLAPAILAMNRVMQHQRASRLQTACQRFLLNSI</sequence>
<dbReference type="Proteomes" id="UP000000529">
    <property type="component" value="Chromosome"/>
</dbReference>
<dbReference type="RefSeq" id="WP_011175087.1">
    <property type="nucleotide sequence ID" value="NC_005861.2"/>
</dbReference>
<keyword evidence="1" id="KW-1133">Transmembrane helix</keyword>
<keyword evidence="3" id="KW-1185">Reference proteome</keyword>
<proteinExistence type="predicted"/>
<gene>
    <name evidence="2" type="ORF">PC_RS02575</name>
</gene>